<keyword evidence="1" id="KW-0472">Membrane</keyword>
<proteinExistence type="predicted"/>
<reference evidence="2 3" key="1">
    <citation type="submission" date="2024-10" db="EMBL/GenBank/DDBJ databases">
        <title>Updated reference genomes for cyclostephanoid diatoms.</title>
        <authorList>
            <person name="Roberts W.R."/>
            <person name="Alverson A.J."/>
        </authorList>
    </citation>
    <scope>NUCLEOTIDE SEQUENCE [LARGE SCALE GENOMIC DNA]</scope>
    <source>
        <strain evidence="2 3">AJA276-08</strain>
    </source>
</reference>
<comment type="caution">
    <text evidence="2">The sequence shown here is derived from an EMBL/GenBank/DDBJ whole genome shotgun (WGS) entry which is preliminary data.</text>
</comment>
<dbReference type="InterPro" id="IPR027417">
    <property type="entry name" value="P-loop_NTPase"/>
</dbReference>
<keyword evidence="3" id="KW-1185">Reference proteome</keyword>
<name>A0ABD3NG22_9STRA</name>
<evidence type="ECO:0000313" key="2">
    <source>
        <dbReference type="EMBL" id="KAL3771870.1"/>
    </source>
</evidence>
<accession>A0ABD3NG22</accession>
<dbReference type="EMBL" id="JALLAZ020001594">
    <property type="protein sequence ID" value="KAL3771870.1"/>
    <property type="molecule type" value="Genomic_DNA"/>
</dbReference>
<protein>
    <submittedName>
        <fullName evidence="2">Uncharacterized protein</fullName>
    </submittedName>
</protein>
<gene>
    <name evidence="2" type="ORF">ACHAW5_003215</name>
</gene>
<dbReference type="AlphaFoldDB" id="A0ABD3NG22"/>
<sequence>MPSSTRRRRVNKGIDQPSHGALRRHALGAAFRNSTALENFFLVGLVVVFGTALWMWQLFTTLGSLEDGKGRGSSESLPAVLEPGPPAQKLGRLIRGNSAADLPDTNKDNVNGSKVLGGFAYFENIAQDLAALDPAKTLERLERDDPFGTRTFDSELLQHETDLGRVLAIDEIRQLFPCPASERRITLPDARMEQKARDFRDGRRGTFLFFQHLRKAGGTNFCSLAEKNLPKSAYPPYYCMPDMGWSGNKNAGYLHSWSNEEIITRMENSGYRIAGNEWENFDVKRHFDLPAVFATSFRKPLDRALSQFRFECIEDRGCRIKDVHKWWDKRTDLWNVYTNTFADGSTRQQLRGNYSIERRNLMAKAINTLSKFNIVLSMEWLAYAGPQVRSILGFVNVSELTTRVRPHITQAKRDDGQEKNNLGSASIAKASWVPKEYLDAKQYKKMSEDLALDEVLTDVARRMFLERLVCEDADGDISSTLQ</sequence>
<keyword evidence="1" id="KW-1133">Transmembrane helix</keyword>
<dbReference type="Gene3D" id="3.40.50.300">
    <property type="entry name" value="P-loop containing nucleotide triphosphate hydrolases"/>
    <property type="match status" value="1"/>
</dbReference>
<evidence type="ECO:0000256" key="1">
    <source>
        <dbReference type="SAM" id="Phobius"/>
    </source>
</evidence>
<feature type="transmembrane region" description="Helical" evidence="1">
    <location>
        <begin position="40"/>
        <end position="59"/>
    </location>
</feature>
<evidence type="ECO:0000313" key="3">
    <source>
        <dbReference type="Proteomes" id="UP001530315"/>
    </source>
</evidence>
<dbReference type="Proteomes" id="UP001530315">
    <property type="component" value="Unassembled WGS sequence"/>
</dbReference>
<keyword evidence="1" id="KW-0812">Transmembrane</keyword>
<organism evidence="2 3">
    <name type="scientific">Stephanodiscus triporus</name>
    <dbReference type="NCBI Taxonomy" id="2934178"/>
    <lineage>
        <taxon>Eukaryota</taxon>
        <taxon>Sar</taxon>
        <taxon>Stramenopiles</taxon>
        <taxon>Ochrophyta</taxon>
        <taxon>Bacillariophyta</taxon>
        <taxon>Coscinodiscophyceae</taxon>
        <taxon>Thalassiosirophycidae</taxon>
        <taxon>Stephanodiscales</taxon>
        <taxon>Stephanodiscaceae</taxon>
        <taxon>Stephanodiscus</taxon>
    </lineage>
</organism>